<dbReference type="SUPFAM" id="SSF160800">
    <property type="entry name" value="Lp2179-like"/>
    <property type="match status" value="1"/>
</dbReference>
<reference evidence="1 2" key="1">
    <citation type="journal article" date="2023" name="Int. J. Syst. Evol. Microbiol.">
        <title>Ligilactobacillus ubinensis sp. nov., a novel species isolated from the wild ferment of a durian fruit (Durio zibethinus).</title>
        <authorList>
            <person name="Heng Y.C."/>
            <person name="Menon N."/>
            <person name="Chen B."/>
            <person name="Loo B.Z.L."/>
            <person name="Wong G.W.J."/>
            <person name="Lim A.C.H."/>
            <person name="Silvaraju S."/>
            <person name="Kittelmann S."/>
        </authorList>
    </citation>
    <scope>NUCLEOTIDE SEQUENCE [LARGE SCALE GENOMIC DNA]</scope>
    <source>
        <strain evidence="1 2">WILCCON 0076</strain>
    </source>
</reference>
<dbReference type="Pfam" id="PF08866">
    <property type="entry name" value="DUF1831"/>
    <property type="match status" value="1"/>
</dbReference>
<dbReference type="Proteomes" id="UP001139006">
    <property type="component" value="Unassembled WGS sequence"/>
</dbReference>
<gene>
    <name evidence="1" type="ORF">LB941_03910</name>
</gene>
<dbReference type="InterPro" id="IPR035942">
    <property type="entry name" value="Lp2179-like_sf"/>
</dbReference>
<dbReference type="RefSeq" id="WP_253359638.1">
    <property type="nucleotide sequence ID" value="NZ_JAIULA010000005.1"/>
</dbReference>
<keyword evidence="2" id="KW-1185">Reference proteome</keyword>
<name>A0A9X2JKV8_9LACO</name>
<organism evidence="1 2">
    <name type="scientific">Ligilactobacillus ubinensis</name>
    <dbReference type="NCBI Taxonomy" id="2876789"/>
    <lineage>
        <taxon>Bacteria</taxon>
        <taxon>Bacillati</taxon>
        <taxon>Bacillota</taxon>
        <taxon>Bacilli</taxon>
        <taxon>Lactobacillales</taxon>
        <taxon>Lactobacillaceae</taxon>
        <taxon>Ligilactobacillus</taxon>
    </lineage>
</organism>
<dbReference type="Gene3D" id="3.30.1820.10">
    <property type="entry name" value="Lp2179-like"/>
    <property type="match status" value="1"/>
</dbReference>
<dbReference type="EMBL" id="JAIULA010000005">
    <property type="protein sequence ID" value="MCP0886482.1"/>
    <property type="molecule type" value="Genomic_DNA"/>
</dbReference>
<evidence type="ECO:0000313" key="2">
    <source>
        <dbReference type="Proteomes" id="UP001139006"/>
    </source>
</evidence>
<accession>A0A9X2JKV8</accession>
<evidence type="ECO:0000313" key="1">
    <source>
        <dbReference type="EMBL" id="MCP0886482.1"/>
    </source>
</evidence>
<proteinExistence type="predicted"/>
<sequence>MAYTKAAKVLGMNQVYKLADNIKRYSLRDVGFIESKNGKFQLERSLDPRMPINQSFKFKMVVQNDLHNFKMATVTANGLKEVNIFKANDAEKKITQLEYIIKDLQEHNILVIEEK</sequence>
<dbReference type="InterPro" id="IPR014965">
    <property type="entry name" value="Amino_acid_metab_prot_put"/>
</dbReference>
<protein>
    <submittedName>
        <fullName evidence="1">DUF1831 domain-containing protein</fullName>
    </submittedName>
</protein>
<comment type="caution">
    <text evidence="1">The sequence shown here is derived from an EMBL/GenBank/DDBJ whole genome shotgun (WGS) entry which is preliminary data.</text>
</comment>
<dbReference type="AlphaFoldDB" id="A0A9X2JKV8"/>